<dbReference type="EMBL" id="UYSL01020911">
    <property type="protein sequence ID" value="VDL76583.1"/>
    <property type="molecule type" value="Genomic_DNA"/>
</dbReference>
<reference evidence="4" key="1">
    <citation type="submission" date="2017-02" db="UniProtKB">
        <authorList>
            <consortium name="WormBaseParasite"/>
        </authorList>
    </citation>
    <scope>IDENTIFICATION</scope>
</reference>
<dbReference type="STRING" id="27835.A0A0N4Y9K2"/>
<keyword evidence="1" id="KW-0812">Transmembrane</keyword>
<evidence type="ECO:0000256" key="1">
    <source>
        <dbReference type="SAM" id="Phobius"/>
    </source>
</evidence>
<reference evidence="2 3" key="2">
    <citation type="submission" date="2018-11" db="EMBL/GenBank/DDBJ databases">
        <authorList>
            <consortium name="Pathogen Informatics"/>
        </authorList>
    </citation>
    <scope>NUCLEOTIDE SEQUENCE [LARGE SCALE GENOMIC DNA]</scope>
</reference>
<evidence type="ECO:0000313" key="4">
    <source>
        <dbReference type="WBParaSite" id="NBR_0001299301-mRNA-1"/>
    </source>
</evidence>
<evidence type="ECO:0000313" key="3">
    <source>
        <dbReference type="Proteomes" id="UP000271162"/>
    </source>
</evidence>
<organism evidence="4">
    <name type="scientific">Nippostrongylus brasiliensis</name>
    <name type="common">Rat hookworm</name>
    <dbReference type="NCBI Taxonomy" id="27835"/>
    <lineage>
        <taxon>Eukaryota</taxon>
        <taxon>Metazoa</taxon>
        <taxon>Ecdysozoa</taxon>
        <taxon>Nematoda</taxon>
        <taxon>Chromadorea</taxon>
        <taxon>Rhabditida</taxon>
        <taxon>Rhabditina</taxon>
        <taxon>Rhabditomorpha</taxon>
        <taxon>Strongyloidea</taxon>
        <taxon>Heligmosomidae</taxon>
        <taxon>Nippostrongylus</taxon>
    </lineage>
</organism>
<dbReference type="AlphaFoldDB" id="A0A0N4Y9K2"/>
<keyword evidence="3" id="KW-1185">Reference proteome</keyword>
<dbReference type="WBParaSite" id="NBR_0001299301-mRNA-1">
    <property type="protein sequence ID" value="NBR_0001299301-mRNA-1"/>
    <property type="gene ID" value="NBR_0001299301"/>
</dbReference>
<feature type="transmembrane region" description="Helical" evidence="1">
    <location>
        <begin position="6"/>
        <end position="28"/>
    </location>
</feature>
<keyword evidence="1" id="KW-0472">Membrane</keyword>
<gene>
    <name evidence="2" type="ORF">NBR_LOCUS12994</name>
</gene>
<name>A0A0N4Y9K2_NIPBR</name>
<sequence>MDSARSSSFIAITLSSIAIMSTLAYIPYMLTQIDAVMNTLKVHNDEFEVVENAVRMEFRIIRDNGATIRSLRQNAKQEVCARVVRKECPDLLDEMANQVQSKGHLLKKLTATT</sequence>
<evidence type="ECO:0000313" key="2">
    <source>
        <dbReference type="EMBL" id="VDL76583.1"/>
    </source>
</evidence>
<keyword evidence="1" id="KW-1133">Transmembrane helix</keyword>
<dbReference type="Proteomes" id="UP000271162">
    <property type="component" value="Unassembled WGS sequence"/>
</dbReference>
<accession>A0A0N4Y9K2</accession>
<protein>
    <submittedName>
        <fullName evidence="4">Col_cuticle_N domain-containing protein</fullName>
    </submittedName>
</protein>
<proteinExistence type="predicted"/>